<evidence type="ECO:0000259" key="1">
    <source>
        <dbReference type="Pfam" id="PF02698"/>
    </source>
</evidence>
<feature type="domain" description="DUF218" evidence="1">
    <location>
        <begin position="25"/>
        <end position="167"/>
    </location>
</feature>
<dbReference type="GO" id="GO:0005886">
    <property type="term" value="C:plasma membrane"/>
    <property type="evidence" value="ECO:0007669"/>
    <property type="project" value="TreeGrafter"/>
</dbReference>
<dbReference type="CDD" id="cd06259">
    <property type="entry name" value="YdcF-like"/>
    <property type="match status" value="1"/>
</dbReference>
<evidence type="ECO:0000313" key="2">
    <source>
        <dbReference type="EMBL" id="PJI85093.1"/>
    </source>
</evidence>
<dbReference type="RefSeq" id="WP_100369043.1">
    <property type="nucleotide sequence ID" value="NZ_PGTY01000003.1"/>
</dbReference>
<sequence>MPEVQRAAQALWDFHCVYDTLVPSDVIIGLGSYDTRVASRCAELFQRGLAPHIIFTGASGNWTQALFPDSEAKSFQAQAIANGVPKKAIVVEPHAKNIGENIQFSAKLVPSAQRVILVTKPQTQRRCAATAQKQWPAVQSLVTAPKTTFEDQPLAHHDMRALICEMVGDLERIRRYPALGFQAEVNIPPHVSRAFDALINAGFVDHLQT</sequence>
<dbReference type="OrthoDB" id="9809813at2"/>
<dbReference type="Proteomes" id="UP000228531">
    <property type="component" value="Unassembled WGS sequence"/>
</dbReference>
<evidence type="ECO:0000313" key="3">
    <source>
        <dbReference type="Proteomes" id="UP000228531"/>
    </source>
</evidence>
<dbReference type="EMBL" id="PGTY01000003">
    <property type="protein sequence ID" value="PJI85093.1"/>
    <property type="molecule type" value="Genomic_DNA"/>
</dbReference>
<dbReference type="Gene3D" id="3.40.50.620">
    <property type="entry name" value="HUPs"/>
    <property type="match status" value="1"/>
</dbReference>
<dbReference type="InterPro" id="IPR051599">
    <property type="entry name" value="Cell_Envelope_Assoc"/>
</dbReference>
<organism evidence="2 3">
    <name type="scientific">Yoonia maricola</name>
    <dbReference type="NCBI Taxonomy" id="420999"/>
    <lineage>
        <taxon>Bacteria</taxon>
        <taxon>Pseudomonadati</taxon>
        <taxon>Pseudomonadota</taxon>
        <taxon>Alphaproteobacteria</taxon>
        <taxon>Rhodobacterales</taxon>
        <taxon>Paracoccaceae</taxon>
        <taxon>Yoonia</taxon>
    </lineage>
</organism>
<dbReference type="InterPro" id="IPR014729">
    <property type="entry name" value="Rossmann-like_a/b/a_fold"/>
</dbReference>
<keyword evidence="3" id="KW-1185">Reference proteome</keyword>
<proteinExistence type="predicted"/>
<reference evidence="2 3" key="1">
    <citation type="submission" date="2017-11" db="EMBL/GenBank/DDBJ databases">
        <title>Genomic Encyclopedia of Archaeal and Bacterial Type Strains, Phase II (KMG-II): From Individual Species to Whole Genera.</title>
        <authorList>
            <person name="Goeker M."/>
        </authorList>
    </citation>
    <scope>NUCLEOTIDE SEQUENCE [LARGE SCALE GENOMIC DNA]</scope>
    <source>
        <strain evidence="2 3">DSM 29128</strain>
    </source>
</reference>
<dbReference type="InterPro" id="IPR003848">
    <property type="entry name" value="DUF218"/>
</dbReference>
<dbReference type="Pfam" id="PF02698">
    <property type="entry name" value="DUF218"/>
    <property type="match status" value="1"/>
</dbReference>
<name>A0A2M8W2E2_9RHOB</name>
<accession>A0A2M8W2E2</accession>
<dbReference type="PANTHER" id="PTHR30336">
    <property type="entry name" value="INNER MEMBRANE PROTEIN, PROBABLE PERMEASE"/>
    <property type="match status" value="1"/>
</dbReference>
<dbReference type="AlphaFoldDB" id="A0A2M8W2E2"/>
<protein>
    <submittedName>
        <fullName evidence="2">DUF218 domain-containing protein</fullName>
    </submittedName>
</protein>
<comment type="caution">
    <text evidence="2">The sequence shown here is derived from an EMBL/GenBank/DDBJ whole genome shotgun (WGS) entry which is preliminary data.</text>
</comment>
<dbReference type="PANTHER" id="PTHR30336:SF20">
    <property type="entry name" value="DUF218 DOMAIN-CONTAINING PROTEIN"/>
    <property type="match status" value="1"/>
</dbReference>
<gene>
    <name evidence="2" type="ORF">BC777_3089</name>
</gene>